<dbReference type="EMBL" id="QRMI01000028">
    <property type="protein sequence ID" value="RHJ59950.1"/>
    <property type="molecule type" value="Genomic_DNA"/>
</dbReference>
<accession>A0A415D1S8</accession>
<organism evidence="1 2">
    <name type="scientific">[Ruminococcus] lactaris</name>
    <dbReference type="NCBI Taxonomy" id="46228"/>
    <lineage>
        <taxon>Bacteria</taxon>
        <taxon>Bacillati</taxon>
        <taxon>Bacillota</taxon>
        <taxon>Clostridia</taxon>
        <taxon>Lachnospirales</taxon>
        <taxon>Lachnospiraceae</taxon>
        <taxon>Mediterraneibacter</taxon>
    </lineage>
</organism>
<proteinExistence type="predicted"/>
<protein>
    <submittedName>
        <fullName evidence="1">Uncharacterized protein</fullName>
    </submittedName>
</protein>
<evidence type="ECO:0000313" key="1">
    <source>
        <dbReference type="EMBL" id="RHJ59950.1"/>
    </source>
</evidence>
<name>A0A415D1S8_9FIRM</name>
<reference evidence="1 2" key="1">
    <citation type="submission" date="2018-08" db="EMBL/GenBank/DDBJ databases">
        <title>A genome reference for cultivated species of the human gut microbiota.</title>
        <authorList>
            <person name="Zou Y."/>
            <person name="Xue W."/>
            <person name="Luo G."/>
        </authorList>
    </citation>
    <scope>NUCLEOTIDE SEQUENCE [LARGE SCALE GENOMIC DNA]</scope>
    <source>
        <strain evidence="1 2">AM09-9</strain>
    </source>
</reference>
<dbReference type="AlphaFoldDB" id="A0A415D1S8"/>
<gene>
    <name evidence="1" type="ORF">DW116_10490</name>
</gene>
<comment type="caution">
    <text evidence="1">The sequence shown here is derived from an EMBL/GenBank/DDBJ whole genome shotgun (WGS) entry which is preliminary data.</text>
</comment>
<sequence length="122" mass="13610">MKCKQGIISTGNIRTDQKYDWSTLRGKANRIECIHELLYQNAEKTLLLNGLITHTYVFPVAIRNDALNSCIGFAGNINKARSLRKAGTSRNTAVEKEIVAIWGRADGSSAYDECVYIKSENN</sequence>
<dbReference type="Proteomes" id="UP000285832">
    <property type="component" value="Unassembled WGS sequence"/>
</dbReference>
<evidence type="ECO:0000313" key="2">
    <source>
        <dbReference type="Proteomes" id="UP000285832"/>
    </source>
</evidence>